<dbReference type="AlphaFoldDB" id="A0A3D9KEF8"/>
<evidence type="ECO:0000313" key="2">
    <source>
        <dbReference type="Proteomes" id="UP000256977"/>
    </source>
</evidence>
<comment type="caution">
    <text evidence="1">The sequence shown here is derived from an EMBL/GenBank/DDBJ whole genome shotgun (WGS) entry which is preliminary data.</text>
</comment>
<accession>A0A3D9KEF8</accession>
<evidence type="ECO:0000313" key="1">
    <source>
        <dbReference type="EMBL" id="RED84279.1"/>
    </source>
</evidence>
<dbReference type="EMBL" id="QRDZ01000006">
    <property type="protein sequence ID" value="RED84279.1"/>
    <property type="molecule type" value="Genomic_DNA"/>
</dbReference>
<sequence>MTVNNVPVTAADNVKIDYAIQVNSVITLGLVNLTVTLELQRDGTPVQTIQYASAGLAIGSQIQPISYTFVDNPPSTATVDYSVQVTYSATGLGAAAVTVSNRYMNVANFQ</sequence>
<gene>
    <name evidence="1" type="ORF">DFP98_106152</name>
</gene>
<keyword evidence="2" id="KW-1185">Reference proteome</keyword>
<proteinExistence type="predicted"/>
<protein>
    <submittedName>
        <fullName evidence="1">Uncharacterized protein</fullName>
    </submittedName>
</protein>
<name>A0A3D9KEF8_9BACL</name>
<dbReference type="Proteomes" id="UP000256977">
    <property type="component" value="Unassembled WGS sequence"/>
</dbReference>
<organism evidence="1 2">
    <name type="scientific">Cohnella phaseoli</name>
    <dbReference type="NCBI Taxonomy" id="456490"/>
    <lineage>
        <taxon>Bacteria</taxon>
        <taxon>Bacillati</taxon>
        <taxon>Bacillota</taxon>
        <taxon>Bacilli</taxon>
        <taxon>Bacillales</taxon>
        <taxon>Paenibacillaceae</taxon>
        <taxon>Cohnella</taxon>
    </lineage>
</organism>
<reference evidence="1 2" key="1">
    <citation type="submission" date="2018-07" db="EMBL/GenBank/DDBJ databases">
        <title>Genomic Encyclopedia of Type Strains, Phase III (KMG-III): the genomes of soil and plant-associated and newly described type strains.</title>
        <authorList>
            <person name="Whitman W."/>
        </authorList>
    </citation>
    <scope>NUCLEOTIDE SEQUENCE [LARGE SCALE GENOMIC DNA]</scope>
    <source>
        <strain evidence="1 2">CECT 7287</strain>
    </source>
</reference>